<sequence>MRQSQFESSHKRDEKNAGNDQEPKRTGNETNPPPYIRLYPHVIPDKLDGNMLSSSSRVDAPNPNAAPKMQTTGGTTNEGDEQRPNGKEALWRWWSHWRWQRVSISGGVAFACKVFRRRWDRTIVYKSFARCYVLVVNKIGVGMGASNTANHRRGRTADTQRKSKRGNVVDVVQVQVWTRRMHTLGNDPRQTRHLEALSTCVKPQKSSVKRLANDELRRVRQEVGLGGIVVGGVIVAGASCSDWLSVPHVGLVIPHRYARHSSGDERPWRLIRNFLPQYLQRHGSLLDISLDRFTNSDRREFERADCSSSLSITSKFDSLSIVSNTIIRRAFSQAKGWLKMSRTESPSLEIGGMYKSLETSEGNLTSEYKLGEPDPLVSEKAVMAIVENEQKRSLEAVLSSVDQGTSSMVHGSDRTIRIGRLLDIVGNEGAGISKFSNAGRSQ</sequence>
<dbReference type="Proteomes" id="UP000027222">
    <property type="component" value="Unassembled WGS sequence"/>
</dbReference>
<feature type="region of interest" description="Disordered" evidence="1">
    <location>
        <begin position="1"/>
        <end position="85"/>
    </location>
</feature>
<feature type="compositionally biased region" description="Basic and acidic residues" evidence="1">
    <location>
        <begin position="8"/>
        <end position="27"/>
    </location>
</feature>
<protein>
    <submittedName>
        <fullName evidence="2">Uncharacterized protein</fullName>
    </submittedName>
</protein>
<gene>
    <name evidence="2" type="ORF">GALMADRAFT_208780</name>
</gene>
<keyword evidence="3" id="KW-1185">Reference proteome</keyword>
<accession>A0A067TAL9</accession>
<evidence type="ECO:0000256" key="1">
    <source>
        <dbReference type="SAM" id="MobiDB-lite"/>
    </source>
</evidence>
<proteinExistence type="predicted"/>
<dbReference type="AlphaFoldDB" id="A0A067TAL9"/>
<evidence type="ECO:0000313" key="3">
    <source>
        <dbReference type="Proteomes" id="UP000027222"/>
    </source>
</evidence>
<name>A0A067TAL9_GALM3</name>
<organism evidence="2 3">
    <name type="scientific">Galerina marginata (strain CBS 339.88)</name>
    <dbReference type="NCBI Taxonomy" id="685588"/>
    <lineage>
        <taxon>Eukaryota</taxon>
        <taxon>Fungi</taxon>
        <taxon>Dikarya</taxon>
        <taxon>Basidiomycota</taxon>
        <taxon>Agaricomycotina</taxon>
        <taxon>Agaricomycetes</taxon>
        <taxon>Agaricomycetidae</taxon>
        <taxon>Agaricales</taxon>
        <taxon>Agaricineae</taxon>
        <taxon>Strophariaceae</taxon>
        <taxon>Galerina</taxon>
    </lineage>
</organism>
<dbReference type="EMBL" id="KL142373">
    <property type="protein sequence ID" value="KDR79397.1"/>
    <property type="molecule type" value="Genomic_DNA"/>
</dbReference>
<evidence type="ECO:0000313" key="2">
    <source>
        <dbReference type="EMBL" id="KDR79397.1"/>
    </source>
</evidence>
<dbReference type="HOGENOM" id="CLU_619703_0_0_1"/>
<reference evidence="3" key="1">
    <citation type="journal article" date="2014" name="Proc. Natl. Acad. Sci. U.S.A.">
        <title>Extensive sampling of basidiomycete genomes demonstrates inadequacy of the white-rot/brown-rot paradigm for wood decay fungi.</title>
        <authorList>
            <person name="Riley R."/>
            <person name="Salamov A.A."/>
            <person name="Brown D.W."/>
            <person name="Nagy L.G."/>
            <person name="Floudas D."/>
            <person name="Held B.W."/>
            <person name="Levasseur A."/>
            <person name="Lombard V."/>
            <person name="Morin E."/>
            <person name="Otillar R."/>
            <person name="Lindquist E.A."/>
            <person name="Sun H."/>
            <person name="LaButti K.M."/>
            <person name="Schmutz J."/>
            <person name="Jabbour D."/>
            <person name="Luo H."/>
            <person name="Baker S.E."/>
            <person name="Pisabarro A.G."/>
            <person name="Walton J.D."/>
            <person name="Blanchette R.A."/>
            <person name="Henrissat B."/>
            <person name="Martin F."/>
            <person name="Cullen D."/>
            <person name="Hibbett D.S."/>
            <person name="Grigoriev I.V."/>
        </authorList>
    </citation>
    <scope>NUCLEOTIDE SEQUENCE [LARGE SCALE GENOMIC DNA]</scope>
    <source>
        <strain evidence="3">CBS 339.88</strain>
    </source>
</reference>